<feature type="region of interest" description="Disordered" evidence="1">
    <location>
        <begin position="602"/>
        <end position="630"/>
    </location>
</feature>
<evidence type="ECO:0000313" key="3">
    <source>
        <dbReference type="Proteomes" id="UP000799324"/>
    </source>
</evidence>
<evidence type="ECO:0000313" key="2">
    <source>
        <dbReference type="EMBL" id="KAF2651070.1"/>
    </source>
</evidence>
<dbReference type="AlphaFoldDB" id="A0A6A6SU05"/>
<feature type="compositionally biased region" description="Polar residues" evidence="1">
    <location>
        <begin position="24"/>
        <end position="33"/>
    </location>
</feature>
<proteinExistence type="predicted"/>
<accession>A0A6A6SU05</accession>
<organism evidence="2 3">
    <name type="scientific">Lophiostoma macrostomum CBS 122681</name>
    <dbReference type="NCBI Taxonomy" id="1314788"/>
    <lineage>
        <taxon>Eukaryota</taxon>
        <taxon>Fungi</taxon>
        <taxon>Dikarya</taxon>
        <taxon>Ascomycota</taxon>
        <taxon>Pezizomycotina</taxon>
        <taxon>Dothideomycetes</taxon>
        <taxon>Pleosporomycetidae</taxon>
        <taxon>Pleosporales</taxon>
        <taxon>Lophiostomataceae</taxon>
        <taxon>Lophiostoma</taxon>
    </lineage>
</organism>
<protein>
    <submittedName>
        <fullName evidence="2">Uncharacterized protein</fullName>
    </submittedName>
</protein>
<evidence type="ECO:0000256" key="1">
    <source>
        <dbReference type="SAM" id="MobiDB-lite"/>
    </source>
</evidence>
<keyword evidence="3" id="KW-1185">Reference proteome</keyword>
<feature type="compositionally biased region" description="Low complexity" evidence="1">
    <location>
        <begin position="1"/>
        <end position="11"/>
    </location>
</feature>
<feature type="compositionally biased region" description="Basic and acidic residues" evidence="1">
    <location>
        <begin position="602"/>
        <end position="629"/>
    </location>
</feature>
<name>A0A6A6SU05_9PLEO</name>
<gene>
    <name evidence="2" type="ORF">K491DRAFT_682444</name>
</gene>
<sequence length="693" mass="79080">MLSLTNNSLSNPSITESREKHTQNMEQSHLSRSVRSHSEDSATLSKKRKRSYTSWEEGRATRGQYAHVDGSDAQYTNFSATKRRMHRVPRGIETEEICSRVEGMNNAKAEVKSPETPAPIRNIEGMGLSNVAENVLSRAAAENLKEVKDMREEIQDVRYEECHEQILPQTISKGANISSSDVENIVATSAAKASQSVSLEAPAFPTDREGDQDLRNVSPQGFHEGDEELVMPAMTSESEEVAQICENEYCNFTTGPATLISVSQDTQPCSAILVSKEMIELVHARLSAEREIEYFQHILDSRLKEKQNIFMAQLTETTMQLHQARSRALEGDDDLSKDMGRQMAILERKYNTLLEKLRKWQVHKTNAEERRADAQTRFARTESKLAEILSMVLPQRRPALAPSFEINPNDLDAEEFSAAENPPEDDSAIRPTQGNPITEHHENAEYEQAKSLRKETGEKLEEAYKALKLHQRTYREQFKAWEERQVNRGSIDLREVFSGVYIRQGQKCTQDVQVAEDRHKEASRKLRSAGGTWSSQSSGFGNRPWPYDGFYTDQERRMEESIETVERWCPDLSGNLLDPHIFVETPPAGECEILHEEEYEIHHEEEHDEARPLGKDSRSKERGMHDTGRALHLNSQRTPKIHSESFIRDETKSYDQPIPLWDVLEDKASTNRTTFSNGNMIQKWCRAVRNGYN</sequence>
<feature type="compositionally biased region" description="Basic and acidic residues" evidence="1">
    <location>
        <begin position="438"/>
        <end position="454"/>
    </location>
</feature>
<feature type="region of interest" description="Disordered" evidence="1">
    <location>
        <begin position="1"/>
        <end position="61"/>
    </location>
</feature>
<dbReference type="EMBL" id="MU004435">
    <property type="protein sequence ID" value="KAF2651070.1"/>
    <property type="molecule type" value="Genomic_DNA"/>
</dbReference>
<feature type="compositionally biased region" description="Acidic residues" evidence="1">
    <location>
        <begin position="416"/>
        <end position="426"/>
    </location>
</feature>
<dbReference type="Proteomes" id="UP000799324">
    <property type="component" value="Unassembled WGS sequence"/>
</dbReference>
<reference evidence="2" key="1">
    <citation type="journal article" date="2020" name="Stud. Mycol.">
        <title>101 Dothideomycetes genomes: a test case for predicting lifestyles and emergence of pathogens.</title>
        <authorList>
            <person name="Haridas S."/>
            <person name="Albert R."/>
            <person name="Binder M."/>
            <person name="Bloem J."/>
            <person name="Labutti K."/>
            <person name="Salamov A."/>
            <person name="Andreopoulos B."/>
            <person name="Baker S."/>
            <person name="Barry K."/>
            <person name="Bills G."/>
            <person name="Bluhm B."/>
            <person name="Cannon C."/>
            <person name="Castanera R."/>
            <person name="Culley D."/>
            <person name="Daum C."/>
            <person name="Ezra D."/>
            <person name="Gonzalez J."/>
            <person name="Henrissat B."/>
            <person name="Kuo A."/>
            <person name="Liang C."/>
            <person name="Lipzen A."/>
            <person name="Lutzoni F."/>
            <person name="Magnuson J."/>
            <person name="Mondo S."/>
            <person name="Nolan M."/>
            <person name="Ohm R."/>
            <person name="Pangilinan J."/>
            <person name="Park H.-J."/>
            <person name="Ramirez L."/>
            <person name="Alfaro M."/>
            <person name="Sun H."/>
            <person name="Tritt A."/>
            <person name="Yoshinaga Y."/>
            <person name="Zwiers L.-H."/>
            <person name="Turgeon B."/>
            <person name="Goodwin S."/>
            <person name="Spatafora J."/>
            <person name="Crous P."/>
            <person name="Grigoriev I."/>
        </authorList>
    </citation>
    <scope>NUCLEOTIDE SEQUENCE</scope>
    <source>
        <strain evidence="2">CBS 122681</strain>
    </source>
</reference>
<feature type="region of interest" description="Disordered" evidence="1">
    <location>
        <begin position="416"/>
        <end position="454"/>
    </location>
</feature>